<evidence type="ECO:0000313" key="11">
    <source>
        <dbReference type="Proteomes" id="UP000027284"/>
    </source>
</evidence>
<dbReference type="RefSeq" id="WP_038050547.1">
    <property type="nucleotide sequence ID" value="NZ_JMFG01000040.1"/>
</dbReference>
<keyword evidence="11" id="KW-1185">Reference proteome</keyword>
<dbReference type="PROSITE" id="PS51464">
    <property type="entry name" value="SIS"/>
    <property type="match status" value="1"/>
</dbReference>
<dbReference type="CDD" id="cd04604">
    <property type="entry name" value="CBS_pair_SIS_assoc"/>
    <property type="match status" value="1"/>
</dbReference>
<feature type="binding site" evidence="5">
    <location>
        <position position="72"/>
    </location>
    <ligand>
        <name>Zn(2+)</name>
        <dbReference type="ChEBI" id="CHEBI:29105"/>
    </ligand>
</feature>
<dbReference type="GO" id="GO:0046872">
    <property type="term" value="F:metal ion binding"/>
    <property type="evidence" value="ECO:0007669"/>
    <property type="project" value="UniProtKB-KW"/>
</dbReference>
<feature type="domain" description="SIS" evidence="9">
    <location>
        <begin position="31"/>
        <end position="174"/>
    </location>
</feature>
<feature type="site" description="Catalytically relevant" evidence="6">
    <location>
        <position position="49"/>
    </location>
</feature>
<keyword evidence="5" id="KW-0479">Metal-binding</keyword>
<evidence type="ECO:0000256" key="1">
    <source>
        <dbReference type="ARBA" id="ARBA00008165"/>
    </source>
</evidence>
<evidence type="ECO:0000259" key="8">
    <source>
        <dbReference type="PROSITE" id="PS51371"/>
    </source>
</evidence>
<dbReference type="InterPro" id="IPR035474">
    <property type="entry name" value="SIS_Kpsf"/>
</dbReference>
<reference evidence="10 11" key="1">
    <citation type="submission" date="2014-04" db="EMBL/GenBank/DDBJ databases">
        <title>The Genome Sequence of Thermoanaerobaculum aquaticum MP-01, The First Cultivated Group 23 Acidobacterium.</title>
        <authorList>
            <person name="Stamps B.W."/>
            <person name="Losey N.A."/>
            <person name="Lawson P.A."/>
            <person name="Stevenson B.S."/>
        </authorList>
    </citation>
    <scope>NUCLEOTIDE SEQUENCE [LARGE SCALE GENOMIC DNA]</scope>
    <source>
        <strain evidence="10 11">MP-01</strain>
    </source>
</reference>
<dbReference type="FunFam" id="3.40.50.10490:FF:000011">
    <property type="entry name" value="Arabinose 5-phosphate isomerase"/>
    <property type="match status" value="1"/>
</dbReference>
<sequence>MSLELAREVLTTEAQAILRLRDRLDDSFLRAVELLASCRGRVVWTGMGKSGIICRKLAATMASTGTPALFLHPAEAIHGDLGMVTGEDLVVAVSNSGETEEIVRLVELLKRLGVGLIGISSNPNSTLARHADVHLCLWVDREACPHNLAPTASTTAALALGDALAMAVSVRKGFSPEDFARLHPGGRLGKRLLTVGELMHKGEQIPAVAPDTPMKDVIYEMSRKGLGITTVQDREGRLLGVITDGDLRRLMERHPDPLKLTAGEAMHPGGVTIPPQQLATEALRLLEARRITSLIVTDETSRVLGVLHLHDLWGVGLF</sequence>
<dbReference type="GO" id="GO:0097367">
    <property type="term" value="F:carbohydrate derivative binding"/>
    <property type="evidence" value="ECO:0007669"/>
    <property type="project" value="InterPro"/>
</dbReference>
<accession>A0A062XK57</accession>
<dbReference type="SMART" id="SM00116">
    <property type="entry name" value="CBS"/>
    <property type="match status" value="2"/>
</dbReference>
<dbReference type="NCBIfam" id="TIGR00393">
    <property type="entry name" value="kpsF"/>
    <property type="match status" value="1"/>
</dbReference>
<evidence type="ECO:0000256" key="3">
    <source>
        <dbReference type="ARBA" id="ARBA00023122"/>
    </source>
</evidence>
<dbReference type="STRING" id="1312852.EG19_09305"/>
<keyword evidence="2" id="KW-0677">Repeat</keyword>
<dbReference type="InterPro" id="IPR046348">
    <property type="entry name" value="SIS_dom_sf"/>
</dbReference>
<dbReference type="Gene3D" id="3.10.580.10">
    <property type="entry name" value="CBS-domain"/>
    <property type="match status" value="1"/>
</dbReference>
<dbReference type="PANTHER" id="PTHR42745">
    <property type="match status" value="1"/>
</dbReference>
<evidence type="ECO:0000256" key="6">
    <source>
        <dbReference type="PIRSR" id="PIRSR004692-3"/>
    </source>
</evidence>
<evidence type="ECO:0008006" key="12">
    <source>
        <dbReference type="Google" id="ProtNLM"/>
    </source>
</evidence>
<dbReference type="InterPro" id="IPR001347">
    <property type="entry name" value="SIS_dom"/>
</dbReference>
<dbReference type="Proteomes" id="UP000027284">
    <property type="component" value="Unassembled WGS sequence"/>
</dbReference>
<gene>
    <name evidence="10" type="ORF">EG19_09305</name>
</gene>
<comment type="similarity">
    <text evidence="1 4">Belongs to the SIS family. GutQ/KpsF subfamily.</text>
</comment>
<keyword evidence="3 7" id="KW-0129">CBS domain</keyword>
<dbReference type="GO" id="GO:0019146">
    <property type="term" value="F:arabinose-5-phosphate isomerase activity"/>
    <property type="evidence" value="ECO:0007669"/>
    <property type="project" value="UniProtKB-ARBA"/>
</dbReference>
<proteinExistence type="inferred from homology"/>
<evidence type="ECO:0000256" key="7">
    <source>
        <dbReference type="PROSITE-ProRule" id="PRU00703"/>
    </source>
</evidence>
<feature type="site" description="Catalytically relevant" evidence="6">
    <location>
        <position position="183"/>
    </location>
</feature>
<dbReference type="CDD" id="cd05014">
    <property type="entry name" value="SIS_Kpsf"/>
    <property type="match status" value="1"/>
</dbReference>
<dbReference type="GO" id="GO:1901135">
    <property type="term" value="P:carbohydrate derivative metabolic process"/>
    <property type="evidence" value="ECO:0007669"/>
    <property type="project" value="InterPro"/>
</dbReference>
<dbReference type="OrthoDB" id="9762536at2"/>
<comment type="caution">
    <text evidence="10">The sequence shown here is derived from an EMBL/GenBank/DDBJ whole genome shotgun (WGS) entry which is preliminary data.</text>
</comment>
<evidence type="ECO:0000259" key="9">
    <source>
        <dbReference type="PROSITE" id="PS51464"/>
    </source>
</evidence>
<dbReference type="InterPro" id="IPR046342">
    <property type="entry name" value="CBS_dom_sf"/>
</dbReference>
<evidence type="ECO:0000313" key="10">
    <source>
        <dbReference type="EMBL" id="KDA52887.1"/>
    </source>
</evidence>
<dbReference type="InterPro" id="IPR000644">
    <property type="entry name" value="CBS_dom"/>
</dbReference>
<dbReference type="EMBL" id="JMFG01000040">
    <property type="protein sequence ID" value="KDA52887.1"/>
    <property type="molecule type" value="Genomic_DNA"/>
</dbReference>
<dbReference type="PANTHER" id="PTHR42745:SF1">
    <property type="entry name" value="ARABINOSE 5-PHOSPHATE ISOMERASE KDSD"/>
    <property type="match status" value="1"/>
</dbReference>
<dbReference type="SUPFAM" id="SSF53697">
    <property type="entry name" value="SIS domain"/>
    <property type="match status" value="1"/>
</dbReference>
<feature type="site" description="Catalytically relevant" evidence="6">
    <location>
        <position position="101"/>
    </location>
</feature>
<dbReference type="PIRSF" id="PIRSF004692">
    <property type="entry name" value="KdsD_KpsF"/>
    <property type="match status" value="1"/>
</dbReference>
<dbReference type="InterPro" id="IPR004800">
    <property type="entry name" value="KdsD/KpsF-type"/>
</dbReference>
<protein>
    <recommendedName>
        <fullName evidence="12">KpsF/GutQ family sugar-phosphate isomerase</fullName>
    </recommendedName>
</protein>
<dbReference type="PROSITE" id="PS51371">
    <property type="entry name" value="CBS"/>
    <property type="match status" value="2"/>
</dbReference>
<dbReference type="Gene3D" id="3.40.50.10490">
    <property type="entry name" value="Glucose-6-phosphate isomerase like protein, domain 1"/>
    <property type="match status" value="1"/>
</dbReference>
<feature type="domain" description="CBS" evidence="8">
    <location>
        <begin position="266"/>
        <end position="318"/>
    </location>
</feature>
<dbReference type="Pfam" id="PF00571">
    <property type="entry name" value="CBS"/>
    <property type="match status" value="2"/>
</dbReference>
<evidence type="ECO:0000256" key="4">
    <source>
        <dbReference type="PIRNR" id="PIRNR004692"/>
    </source>
</evidence>
<dbReference type="SUPFAM" id="SSF54631">
    <property type="entry name" value="CBS-domain pair"/>
    <property type="match status" value="1"/>
</dbReference>
<evidence type="ECO:0000256" key="2">
    <source>
        <dbReference type="ARBA" id="ARBA00022737"/>
    </source>
</evidence>
<organism evidence="10 11">
    <name type="scientific">Thermoanaerobaculum aquaticum</name>
    <dbReference type="NCBI Taxonomy" id="1312852"/>
    <lineage>
        <taxon>Bacteria</taxon>
        <taxon>Pseudomonadati</taxon>
        <taxon>Acidobacteriota</taxon>
        <taxon>Thermoanaerobaculia</taxon>
        <taxon>Thermoanaerobaculales</taxon>
        <taxon>Thermoanaerobaculaceae</taxon>
        <taxon>Thermoanaerobaculum</taxon>
    </lineage>
</organism>
<dbReference type="AlphaFoldDB" id="A0A062XK57"/>
<feature type="domain" description="CBS" evidence="8">
    <location>
        <begin position="199"/>
        <end position="258"/>
    </location>
</feature>
<dbReference type="InterPro" id="IPR050986">
    <property type="entry name" value="GutQ/KpsF_isomerases"/>
</dbReference>
<name>A0A062XK57_9BACT</name>
<dbReference type="GO" id="GO:0005975">
    <property type="term" value="P:carbohydrate metabolic process"/>
    <property type="evidence" value="ECO:0007669"/>
    <property type="project" value="InterPro"/>
</dbReference>
<evidence type="ECO:0000256" key="5">
    <source>
        <dbReference type="PIRSR" id="PIRSR004692-2"/>
    </source>
</evidence>
<keyword evidence="5" id="KW-0862">Zinc</keyword>
<dbReference type="Pfam" id="PF01380">
    <property type="entry name" value="SIS"/>
    <property type="match status" value="1"/>
</dbReference>
<feature type="site" description="Catalytically relevant" evidence="6">
    <location>
        <position position="142"/>
    </location>
</feature>